<dbReference type="InterPro" id="IPR000515">
    <property type="entry name" value="MetI-like"/>
</dbReference>
<dbReference type="Gene3D" id="1.10.3720.10">
    <property type="entry name" value="MetI-like"/>
    <property type="match status" value="1"/>
</dbReference>
<evidence type="ECO:0000313" key="9">
    <source>
        <dbReference type="EMBL" id="GLU46691.1"/>
    </source>
</evidence>
<dbReference type="PANTHER" id="PTHR30177:SF4">
    <property type="entry name" value="OSMOPROTECTANT IMPORT PERMEASE PROTEIN OSMW"/>
    <property type="match status" value="1"/>
</dbReference>
<reference evidence="9" key="1">
    <citation type="submission" date="2023-02" db="EMBL/GenBank/DDBJ databases">
        <title>Nocardiopsis ansamitocini NBRC 112285.</title>
        <authorList>
            <person name="Ichikawa N."/>
            <person name="Sato H."/>
            <person name="Tonouchi N."/>
        </authorList>
    </citation>
    <scope>NUCLEOTIDE SEQUENCE</scope>
    <source>
        <strain evidence="9">NBRC 112285</strain>
    </source>
</reference>
<dbReference type="RefSeq" id="WP_285757520.1">
    <property type="nucleotide sequence ID" value="NZ_BSQG01000001.1"/>
</dbReference>
<accession>A0A9W6P3W6</accession>
<evidence type="ECO:0000259" key="8">
    <source>
        <dbReference type="PROSITE" id="PS50928"/>
    </source>
</evidence>
<evidence type="ECO:0000256" key="1">
    <source>
        <dbReference type="ARBA" id="ARBA00004141"/>
    </source>
</evidence>
<dbReference type="SUPFAM" id="SSF161098">
    <property type="entry name" value="MetI-like"/>
    <property type="match status" value="1"/>
</dbReference>
<dbReference type="EMBL" id="BSQG01000001">
    <property type="protein sequence ID" value="GLU46691.1"/>
    <property type="molecule type" value="Genomic_DNA"/>
</dbReference>
<name>A0A9W6P3W6_9ACTN</name>
<evidence type="ECO:0000256" key="5">
    <source>
        <dbReference type="ARBA" id="ARBA00023136"/>
    </source>
</evidence>
<feature type="transmembrane region" description="Helical" evidence="6">
    <location>
        <begin position="138"/>
        <end position="166"/>
    </location>
</feature>
<evidence type="ECO:0000256" key="2">
    <source>
        <dbReference type="ARBA" id="ARBA00022448"/>
    </source>
</evidence>
<feature type="transmembrane region" description="Helical" evidence="6">
    <location>
        <begin position="62"/>
        <end position="81"/>
    </location>
</feature>
<feature type="transmembrane region" description="Helical" evidence="6">
    <location>
        <begin position="87"/>
        <end position="106"/>
    </location>
</feature>
<sequence>MGDQPLIRWDWIARNWDDPVGTRLLEHIQLALVPILIGLLIAVPLGVVCARWRWLYPSVFTGVNILYAVPSIALFFLLLPYTGFTQWTAIIPLSLYTLAILVPNVVDGLYQVPQHVRQAAIAMGFSPLRRLIQVELPIALPVAIAGLRVAAVATISMVSVASLVGLGGLGQLILTDGFRRQFPTPIIVGIVLSVLLAFLVDGLLVLMQRLLTPWTRGSERAARRTSAARREAGAGTTAPATDTGSRRAEAT</sequence>
<keyword evidence="4 6" id="KW-1133">Transmembrane helix</keyword>
<keyword evidence="3 6" id="KW-0812">Transmembrane</keyword>
<dbReference type="PANTHER" id="PTHR30177">
    <property type="entry name" value="GLYCINE BETAINE/L-PROLINE TRANSPORT SYSTEM PERMEASE PROTEIN PROW"/>
    <property type="match status" value="1"/>
</dbReference>
<comment type="similarity">
    <text evidence="6">Belongs to the binding-protein-dependent transport system permease family.</text>
</comment>
<feature type="compositionally biased region" description="Basic and acidic residues" evidence="7">
    <location>
        <begin position="221"/>
        <end position="232"/>
    </location>
</feature>
<dbReference type="CDD" id="cd06261">
    <property type="entry name" value="TM_PBP2"/>
    <property type="match status" value="1"/>
</dbReference>
<dbReference type="AlphaFoldDB" id="A0A9W6P3W6"/>
<feature type="transmembrane region" description="Helical" evidence="6">
    <location>
        <begin position="186"/>
        <end position="206"/>
    </location>
</feature>
<evidence type="ECO:0000256" key="7">
    <source>
        <dbReference type="SAM" id="MobiDB-lite"/>
    </source>
</evidence>
<keyword evidence="5 6" id="KW-0472">Membrane</keyword>
<evidence type="ECO:0000256" key="6">
    <source>
        <dbReference type="RuleBase" id="RU363032"/>
    </source>
</evidence>
<feature type="transmembrane region" description="Helical" evidence="6">
    <location>
        <begin position="28"/>
        <end position="50"/>
    </location>
</feature>
<gene>
    <name evidence="9" type="ORF">Nans01_10420</name>
</gene>
<organism evidence="9 10">
    <name type="scientific">Nocardiopsis ansamitocini</name>
    <dbReference type="NCBI Taxonomy" id="1670832"/>
    <lineage>
        <taxon>Bacteria</taxon>
        <taxon>Bacillati</taxon>
        <taxon>Actinomycetota</taxon>
        <taxon>Actinomycetes</taxon>
        <taxon>Streptosporangiales</taxon>
        <taxon>Nocardiopsidaceae</taxon>
        <taxon>Nocardiopsis</taxon>
    </lineage>
</organism>
<feature type="region of interest" description="Disordered" evidence="7">
    <location>
        <begin position="221"/>
        <end position="251"/>
    </location>
</feature>
<dbReference type="PROSITE" id="PS50928">
    <property type="entry name" value="ABC_TM1"/>
    <property type="match status" value="1"/>
</dbReference>
<dbReference type="Pfam" id="PF00528">
    <property type="entry name" value="BPD_transp_1"/>
    <property type="match status" value="1"/>
</dbReference>
<evidence type="ECO:0000256" key="3">
    <source>
        <dbReference type="ARBA" id="ARBA00022692"/>
    </source>
</evidence>
<evidence type="ECO:0000256" key="4">
    <source>
        <dbReference type="ARBA" id="ARBA00022989"/>
    </source>
</evidence>
<keyword evidence="10" id="KW-1185">Reference proteome</keyword>
<proteinExistence type="inferred from homology"/>
<dbReference type="InterPro" id="IPR051204">
    <property type="entry name" value="ABC_transp_perm/SBD"/>
</dbReference>
<comment type="caution">
    <text evidence="9">The sequence shown here is derived from an EMBL/GenBank/DDBJ whole genome shotgun (WGS) entry which is preliminary data.</text>
</comment>
<dbReference type="InterPro" id="IPR035906">
    <property type="entry name" value="MetI-like_sf"/>
</dbReference>
<keyword evidence="2 6" id="KW-0813">Transport</keyword>
<dbReference type="GO" id="GO:0055085">
    <property type="term" value="P:transmembrane transport"/>
    <property type="evidence" value="ECO:0007669"/>
    <property type="project" value="InterPro"/>
</dbReference>
<dbReference type="GO" id="GO:0005886">
    <property type="term" value="C:plasma membrane"/>
    <property type="evidence" value="ECO:0007669"/>
    <property type="project" value="UniProtKB-SubCell"/>
</dbReference>
<evidence type="ECO:0000313" key="10">
    <source>
        <dbReference type="Proteomes" id="UP001165092"/>
    </source>
</evidence>
<protein>
    <submittedName>
        <fullName evidence="9">Glycine/betaine ABC transporter permease</fullName>
    </submittedName>
</protein>
<feature type="domain" description="ABC transmembrane type-1" evidence="8">
    <location>
        <begin position="24"/>
        <end position="205"/>
    </location>
</feature>
<feature type="compositionally biased region" description="Low complexity" evidence="7">
    <location>
        <begin position="233"/>
        <end position="243"/>
    </location>
</feature>
<comment type="subcellular location">
    <subcellularLocation>
        <location evidence="6">Cell membrane</location>
        <topology evidence="6">Multi-pass membrane protein</topology>
    </subcellularLocation>
    <subcellularLocation>
        <location evidence="1">Membrane</location>
        <topology evidence="1">Multi-pass membrane protein</topology>
    </subcellularLocation>
</comment>
<dbReference type="GO" id="GO:0031460">
    <property type="term" value="P:glycine betaine transport"/>
    <property type="evidence" value="ECO:0007669"/>
    <property type="project" value="TreeGrafter"/>
</dbReference>
<dbReference type="Proteomes" id="UP001165092">
    <property type="component" value="Unassembled WGS sequence"/>
</dbReference>